<reference evidence="4" key="1">
    <citation type="journal article" date="2019" name="Database">
        <title>The radish genome database (RadishGD): an integrated information resource for radish genomics.</title>
        <authorList>
            <person name="Yu H.J."/>
            <person name="Baek S."/>
            <person name="Lee Y.J."/>
            <person name="Cho A."/>
            <person name="Mun J.H."/>
        </authorList>
    </citation>
    <scope>NUCLEOTIDE SEQUENCE [LARGE SCALE GENOMIC DNA]</scope>
    <source>
        <strain evidence="4">cv. WK10039</strain>
    </source>
</reference>
<feature type="domain" description="Prolamin-like" evidence="3">
    <location>
        <begin position="73"/>
        <end position="146"/>
    </location>
</feature>
<dbReference type="Pfam" id="PF05617">
    <property type="entry name" value="Prolamin_like"/>
    <property type="match status" value="1"/>
</dbReference>
<accession>A0A9W3CBT9</accession>
<name>A0A9W3CBT9_RAPSA</name>
<dbReference type="PANTHER" id="PTHR31207">
    <property type="entry name" value="ECA1 GAMETOGENESIS FAMILY PROTEIN (DUF784)-RELATED-RELATED"/>
    <property type="match status" value="1"/>
</dbReference>
<reference evidence="5" key="2">
    <citation type="submission" date="2025-08" db="UniProtKB">
        <authorList>
            <consortium name="RefSeq"/>
        </authorList>
    </citation>
    <scope>IDENTIFICATION</scope>
    <source>
        <tissue evidence="5">Leaf</tissue>
    </source>
</reference>
<dbReference type="InterPro" id="IPR040220">
    <property type="entry name" value="DD11"/>
</dbReference>
<dbReference type="PANTHER" id="PTHR31207:SF23">
    <property type="entry name" value="DOWNREGULATED IN DIF1 18-RELATED"/>
    <property type="match status" value="1"/>
</dbReference>
<dbReference type="OrthoDB" id="1603029at2759"/>
<evidence type="ECO:0000313" key="5">
    <source>
        <dbReference type="RefSeq" id="XP_056849009.1"/>
    </source>
</evidence>
<dbReference type="KEGG" id="rsz:130499126"/>
<keyword evidence="1 2" id="KW-0732">Signal</keyword>
<proteinExistence type="predicted"/>
<feature type="chain" id="PRO_5040722874" evidence="2">
    <location>
        <begin position="25"/>
        <end position="161"/>
    </location>
</feature>
<dbReference type="RefSeq" id="XP_056849009.1">
    <property type="nucleotide sequence ID" value="XM_056993029.1"/>
</dbReference>
<organism evidence="4 5">
    <name type="scientific">Raphanus sativus</name>
    <name type="common">Radish</name>
    <name type="synonym">Raphanus raphanistrum var. sativus</name>
    <dbReference type="NCBI Taxonomy" id="3726"/>
    <lineage>
        <taxon>Eukaryota</taxon>
        <taxon>Viridiplantae</taxon>
        <taxon>Streptophyta</taxon>
        <taxon>Embryophyta</taxon>
        <taxon>Tracheophyta</taxon>
        <taxon>Spermatophyta</taxon>
        <taxon>Magnoliopsida</taxon>
        <taxon>eudicotyledons</taxon>
        <taxon>Gunneridae</taxon>
        <taxon>Pentapetalae</taxon>
        <taxon>rosids</taxon>
        <taxon>malvids</taxon>
        <taxon>Brassicales</taxon>
        <taxon>Brassicaceae</taxon>
        <taxon>Brassiceae</taxon>
        <taxon>Raphanus</taxon>
    </lineage>
</organism>
<dbReference type="InterPro" id="IPR008502">
    <property type="entry name" value="Prolamin-like"/>
</dbReference>
<dbReference type="Proteomes" id="UP000504610">
    <property type="component" value="Chromosome 8"/>
</dbReference>
<dbReference type="GeneID" id="130499126"/>
<evidence type="ECO:0000259" key="3">
    <source>
        <dbReference type="Pfam" id="PF05617"/>
    </source>
</evidence>
<protein>
    <submittedName>
        <fullName evidence="5">Protein DOWN-REGULATED IN DIF1 11-like</fullName>
    </submittedName>
</protein>
<feature type="signal peptide" evidence="2">
    <location>
        <begin position="1"/>
        <end position="24"/>
    </location>
</feature>
<evidence type="ECO:0000256" key="2">
    <source>
        <dbReference type="SAM" id="SignalP"/>
    </source>
</evidence>
<dbReference type="AlphaFoldDB" id="A0A9W3CBT9"/>
<evidence type="ECO:0000313" key="4">
    <source>
        <dbReference type="Proteomes" id="UP000504610"/>
    </source>
</evidence>
<sequence>MAKILLIIMLVSIVIFFTSRPTYSQEIDYSQQEPEIVNISPPTDASDNSPVVKYERALMQHYSHKRLKFLHVCVDKMNSHCGDIIFKSMLDEKNKIILTNECCLHLLNIGKKCHLGLAQIFLSIYEYKDIATIAIPKNKHRWNDCVRRVGNRAGTEVSLEE</sequence>
<gene>
    <name evidence="5" type="primary">LOC130499126</name>
</gene>
<keyword evidence="4" id="KW-1185">Reference proteome</keyword>
<evidence type="ECO:0000256" key="1">
    <source>
        <dbReference type="ARBA" id="ARBA00022729"/>
    </source>
</evidence>